<gene>
    <name evidence="5" type="ORF">SAMN02982931_04247</name>
</gene>
<keyword evidence="2 4" id="KW-0547">Nucleotide-binding</keyword>
<dbReference type="STRING" id="665467.SAMN02982931_04247"/>
<dbReference type="GO" id="GO:0042398">
    <property type="term" value="P:modified amino acid biosynthetic process"/>
    <property type="evidence" value="ECO:0007669"/>
    <property type="project" value="InterPro"/>
</dbReference>
<evidence type="ECO:0000256" key="4">
    <source>
        <dbReference type="HAMAP-Rule" id="MF_01609"/>
    </source>
</evidence>
<name>A0A1G6E855_9HYPH</name>
<dbReference type="Proteomes" id="UP000199071">
    <property type="component" value="Unassembled WGS sequence"/>
</dbReference>
<comment type="function">
    <text evidence="4">ATP-dependent carboxylate-amine ligase which exhibits weak glutamate--cysteine ligase activity.</text>
</comment>
<dbReference type="InterPro" id="IPR014746">
    <property type="entry name" value="Gln_synth/guanido_kin_cat_dom"/>
</dbReference>
<dbReference type="Gene3D" id="3.30.590.20">
    <property type="match status" value="1"/>
</dbReference>
<evidence type="ECO:0000313" key="6">
    <source>
        <dbReference type="Proteomes" id="UP000199071"/>
    </source>
</evidence>
<dbReference type="PANTHER" id="PTHR36510:SF1">
    <property type="entry name" value="GLUTAMATE--CYSTEINE LIGASE 2-RELATED"/>
    <property type="match status" value="1"/>
</dbReference>
<keyword evidence="3 4" id="KW-0067">ATP-binding</keyword>
<dbReference type="OrthoDB" id="9769628at2"/>
<dbReference type="HAMAP" id="MF_01609">
    <property type="entry name" value="Glu_cys_ligase_2"/>
    <property type="match status" value="1"/>
</dbReference>
<dbReference type="Pfam" id="PF04107">
    <property type="entry name" value="GCS2"/>
    <property type="match status" value="1"/>
</dbReference>
<dbReference type="EMBL" id="FMXQ01000010">
    <property type="protein sequence ID" value="SDB53558.1"/>
    <property type="molecule type" value="Genomic_DNA"/>
</dbReference>
<keyword evidence="6" id="KW-1185">Reference proteome</keyword>
<evidence type="ECO:0000256" key="2">
    <source>
        <dbReference type="ARBA" id="ARBA00022741"/>
    </source>
</evidence>
<dbReference type="AlphaFoldDB" id="A0A1G6E855"/>
<organism evidence="5 6">
    <name type="scientific">Bauldia litoralis</name>
    <dbReference type="NCBI Taxonomy" id="665467"/>
    <lineage>
        <taxon>Bacteria</taxon>
        <taxon>Pseudomonadati</taxon>
        <taxon>Pseudomonadota</taxon>
        <taxon>Alphaproteobacteria</taxon>
        <taxon>Hyphomicrobiales</taxon>
        <taxon>Kaistiaceae</taxon>
        <taxon>Bauldia</taxon>
    </lineage>
</organism>
<sequence length="381" mass="42782">MTTPAPSFTIGIEEEYLLVDRETRDLAADPPAGLAADLEAALGSQVTSEFMRCQVEIGTSVCGSMAEARDELRRLRGAVIACADRYGLAPIAASTHPFADWTEQRNTDKERYNVIARDLQAVARRLLICGMHVHVCIEDEALRFDLFNQLPYFLPHLLALSTSSPFWRGDQTGLHSYRLAVWNEVPRTGLPPTFLGPDEYHRTVETLVKVGEIEDATKIWWDLRPSARFPTLEMRITDVCSRLDDTIAIAALYRCIARMLYRLRRDNQRWRSYSALLVNENRWLAQRFGATRTLIDFGKGEAVPVPDLIGELIDLIREDAEFFDCVAEVEHAGRIAAEGSSADRQIRLYDRAIATGASAEEALKGIVDHLVEETRANCDAD</sequence>
<dbReference type="NCBIfam" id="NF010039">
    <property type="entry name" value="PRK13515.1"/>
    <property type="match status" value="1"/>
</dbReference>
<comment type="catalytic activity">
    <reaction evidence="4">
        <text>L-cysteine + L-glutamate + ATP = gamma-L-glutamyl-L-cysteine + ADP + phosphate + H(+)</text>
        <dbReference type="Rhea" id="RHEA:13285"/>
        <dbReference type="ChEBI" id="CHEBI:15378"/>
        <dbReference type="ChEBI" id="CHEBI:29985"/>
        <dbReference type="ChEBI" id="CHEBI:30616"/>
        <dbReference type="ChEBI" id="CHEBI:35235"/>
        <dbReference type="ChEBI" id="CHEBI:43474"/>
        <dbReference type="ChEBI" id="CHEBI:58173"/>
        <dbReference type="ChEBI" id="CHEBI:456216"/>
        <dbReference type="EC" id="6.3.2.2"/>
    </reaction>
</comment>
<dbReference type="InterPro" id="IPR006336">
    <property type="entry name" value="GCS2"/>
</dbReference>
<dbReference type="InterPro" id="IPR050141">
    <property type="entry name" value="GCL_type2/YbdK_subfam"/>
</dbReference>
<dbReference type="GO" id="GO:0004357">
    <property type="term" value="F:glutamate-cysteine ligase activity"/>
    <property type="evidence" value="ECO:0007669"/>
    <property type="project" value="UniProtKB-EC"/>
</dbReference>
<comment type="similarity">
    <text evidence="4">Belongs to the glutamate--cysteine ligase type 2 family. YbdK subfamily.</text>
</comment>
<keyword evidence="1 4" id="KW-0436">Ligase</keyword>
<proteinExistence type="inferred from homology"/>
<dbReference type="SUPFAM" id="SSF55931">
    <property type="entry name" value="Glutamine synthetase/guanido kinase"/>
    <property type="match status" value="1"/>
</dbReference>
<evidence type="ECO:0000313" key="5">
    <source>
        <dbReference type="EMBL" id="SDB53558.1"/>
    </source>
</evidence>
<dbReference type="GO" id="GO:0005524">
    <property type="term" value="F:ATP binding"/>
    <property type="evidence" value="ECO:0007669"/>
    <property type="project" value="UniProtKB-KW"/>
</dbReference>
<dbReference type="PANTHER" id="PTHR36510">
    <property type="entry name" value="GLUTAMATE--CYSTEINE LIGASE 2-RELATED"/>
    <property type="match status" value="1"/>
</dbReference>
<dbReference type="InterPro" id="IPR011793">
    <property type="entry name" value="YbdK"/>
</dbReference>
<dbReference type="RefSeq" id="WP_090879838.1">
    <property type="nucleotide sequence ID" value="NZ_FMXQ01000010.1"/>
</dbReference>
<evidence type="ECO:0000256" key="3">
    <source>
        <dbReference type="ARBA" id="ARBA00022840"/>
    </source>
</evidence>
<evidence type="ECO:0000256" key="1">
    <source>
        <dbReference type="ARBA" id="ARBA00022598"/>
    </source>
</evidence>
<reference evidence="5 6" key="1">
    <citation type="submission" date="2016-10" db="EMBL/GenBank/DDBJ databases">
        <authorList>
            <person name="de Groot N.N."/>
        </authorList>
    </citation>
    <scope>NUCLEOTIDE SEQUENCE [LARGE SCALE GENOMIC DNA]</scope>
    <source>
        <strain evidence="5 6">ATCC 35022</strain>
    </source>
</reference>
<protein>
    <recommendedName>
        <fullName evidence="4">Putative glutamate--cysteine ligase 2</fullName>
        <ecNumber evidence="4">6.3.2.2</ecNumber>
    </recommendedName>
    <alternativeName>
        <fullName evidence="4">Gamma-glutamylcysteine synthetase 2</fullName>
        <shortName evidence="4">GCS 2</shortName>
        <shortName evidence="4">Gamma-GCS 2</shortName>
    </alternativeName>
</protein>
<accession>A0A1G6E855</accession>
<dbReference type="EC" id="6.3.2.2" evidence="4"/>
<dbReference type="NCBIfam" id="TIGR02050">
    <property type="entry name" value="gshA_cyan_rel"/>
    <property type="match status" value="1"/>
</dbReference>